<keyword evidence="3" id="KW-1185">Reference proteome</keyword>
<dbReference type="AlphaFoldDB" id="A0A432MEM3"/>
<evidence type="ECO:0000313" key="3">
    <source>
        <dbReference type="Proteomes" id="UP000280296"/>
    </source>
</evidence>
<gene>
    <name evidence="2" type="ORF">TsocGM_21340</name>
</gene>
<sequence>MLPLLLMTAASALPPADDPADALAPLQGSWRAEAGPTGEVIVTLTINGDRFEQVVATAPGVEFTFRGRLLADDSSDPGRLDWIEVVGPDGEAIPDAPARYRLDGDTLTVCTAAPGGGLPDTLAAGRGRYPSLRVYHRRQEEQAVDGDLLAMQGEWSGAVGPNGLLRASLSIQGRSARFVLLGPDGQEVFSASGLVRLDETVTPRAMDWIPDDGQSDRPVLSIYELDGSSLRICLGIARRDGPTPRPEAFTEDVRTITLSRKPEQAPSDPGDPPGSDG</sequence>
<dbReference type="Proteomes" id="UP000280296">
    <property type="component" value="Unassembled WGS sequence"/>
</dbReference>
<organism evidence="2 3">
    <name type="scientific">Tautonia sociabilis</name>
    <dbReference type="NCBI Taxonomy" id="2080755"/>
    <lineage>
        <taxon>Bacteria</taxon>
        <taxon>Pseudomonadati</taxon>
        <taxon>Planctomycetota</taxon>
        <taxon>Planctomycetia</taxon>
        <taxon>Isosphaerales</taxon>
        <taxon>Isosphaeraceae</taxon>
        <taxon>Tautonia</taxon>
    </lineage>
</organism>
<dbReference type="OrthoDB" id="284736at2"/>
<dbReference type="EMBL" id="RYZH01000054">
    <property type="protein sequence ID" value="RUL83968.1"/>
    <property type="molecule type" value="Genomic_DNA"/>
</dbReference>
<dbReference type="RefSeq" id="WP_126727491.1">
    <property type="nucleotide sequence ID" value="NZ_RYZH01000054.1"/>
</dbReference>
<protein>
    <recommendedName>
        <fullName evidence="4">TIGR03067 domain-containing protein</fullName>
    </recommendedName>
</protein>
<reference evidence="2 3" key="2">
    <citation type="submission" date="2019-01" db="EMBL/GenBank/DDBJ databases">
        <title>Tautonia sociabilis, a novel thermotolerant planctomycete of Isosphaeraceae family, isolated from a 4000 m deep subterranean habitat.</title>
        <authorList>
            <person name="Kovaleva O.L."/>
            <person name="Elcheninov A.G."/>
            <person name="Van Heerden E."/>
            <person name="Toshchakov S.V."/>
            <person name="Novikov A."/>
            <person name="Bonch-Osmolovskaya E.A."/>
            <person name="Kublanov I.V."/>
        </authorList>
    </citation>
    <scope>NUCLEOTIDE SEQUENCE [LARGE SCALE GENOMIC DNA]</scope>
    <source>
        <strain evidence="2 3">GM2012</strain>
    </source>
</reference>
<reference evidence="2 3" key="1">
    <citation type="submission" date="2018-12" db="EMBL/GenBank/DDBJ databases">
        <authorList>
            <person name="Toschakov S.V."/>
        </authorList>
    </citation>
    <scope>NUCLEOTIDE SEQUENCE [LARGE SCALE GENOMIC DNA]</scope>
    <source>
        <strain evidence="2 3">GM2012</strain>
    </source>
</reference>
<comment type="caution">
    <text evidence="2">The sequence shown here is derived from an EMBL/GenBank/DDBJ whole genome shotgun (WGS) entry which is preliminary data.</text>
</comment>
<name>A0A432MEM3_9BACT</name>
<evidence type="ECO:0000313" key="2">
    <source>
        <dbReference type="EMBL" id="RUL83968.1"/>
    </source>
</evidence>
<evidence type="ECO:0008006" key="4">
    <source>
        <dbReference type="Google" id="ProtNLM"/>
    </source>
</evidence>
<accession>A0A432MEM3</accession>
<proteinExistence type="predicted"/>
<feature type="region of interest" description="Disordered" evidence="1">
    <location>
        <begin position="256"/>
        <end position="277"/>
    </location>
</feature>
<evidence type="ECO:0000256" key="1">
    <source>
        <dbReference type="SAM" id="MobiDB-lite"/>
    </source>
</evidence>